<dbReference type="Proteomes" id="UP000607653">
    <property type="component" value="Unassembled WGS sequence"/>
</dbReference>
<proteinExistence type="predicted"/>
<keyword evidence="1" id="KW-1133">Transmembrane helix</keyword>
<evidence type="ECO:0000313" key="3">
    <source>
        <dbReference type="Proteomes" id="UP000607653"/>
    </source>
</evidence>
<protein>
    <submittedName>
        <fullName evidence="2">Uncharacterized protein</fullName>
    </submittedName>
</protein>
<dbReference type="EMBL" id="DUZY01000007">
    <property type="protein sequence ID" value="DAD45645.1"/>
    <property type="molecule type" value="Genomic_DNA"/>
</dbReference>
<evidence type="ECO:0000313" key="2">
    <source>
        <dbReference type="EMBL" id="DAD45645.1"/>
    </source>
</evidence>
<keyword evidence="1" id="KW-0812">Transmembrane</keyword>
<organism evidence="2 3">
    <name type="scientific">Nelumbo nucifera</name>
    <name type="common">Sacred lotus</name>
    <dbReference type="NCBI Taxonomy" id="4432"/>
    <lineage>
        <taxon>Eukaryota</taxon>
        <taxon>Viridiplantae</taxon>
        <taxon>Streptophyta</taxon>
        <taxon>Embryophyta</taxon>
        <taxon>Tracheophyta</taxon>
        <taxon>Spermatophyta</taxon>
        <taxon>Magnoliopsida</taxon>
        <taxon>Proteales</taxon>
        <taxon>Nelumbonaceae</taxon>
        <taxon>Nelumbo</taxon>
    </lineage>
</organism>
<keyword evidence="3" id="KW-1185">Reference proteome</keyword>
<evidence type="ECO:0000256" key="1">
    <source>
        <dbReference type="SAM" id="Phobius"/>
    </source>
</evidence>
<accession>A0A822ZQC7</accession>
<name>A0A822ZQC7_NELNU</name>
<keyword evidence="1" id="KW-0472">Membrane</keyword>
<gene>
    <name evidence="2" type="ORF">HUJ06_003875</name>
</gene>
<feature type="transmembrane region" description="Helical" evidence="1">
    <location>
        <begin position="29"/>
        <end position="51"/>
    </location>
</feature>
<reference evidence="2 3" key="1">
    <citation type="journal article" date="2020" name="Mol. Biol. Evol.">
        <title>Distinct Expression and Methylation Patterns for Genes with Different Fates following a Single Whole-Genome Duplication in Flowering Plants.</title>
        <authorList>
            <person name="Shi T."/>
            <person name="Rahmani R.S."/>
            <person name="Gugger P.F."/>
            <person name="Wang M."/>
            <person name="Li H."/>
            <person name="Zhang Y."/>
            <person name="Li Z."/>
            <person name="Wang Q."/>
            <person name="Van de Peer Y."/>
            <person name="Marchal K."/>
            <person name="Chen J."/>
        </authorList>
    </citation>
    <scope>NUCLEOTIDE SEQUENCE [LARGE SCALE GENOMIC DNA]</scope>
    <source>
        <tissue evidence="2">Leaf</tissue>
    </source>
</reference>
<dbReference type="AlphaFoldDB" id="A0A822ZQC7"/>
<comment type="caution">
    <text evidence="2">The sequence shown here is derived from an EMBL/GenBank/DDBJ whole genome shotgun (WGS) entry which is preliminary data.</text>
</comment>
<sequence>MIPESSSNFVSSQDQWAKLVSKCATGTQLTLFILLDINCVFVFCINSITYIRSC</sequence>